<accession>A0ABY3FMK7</accession>
<evidence type="ECO:0000313" key="1">
    <source>
        <dbReference type="EMBL" id="TWI02376.1"/>
    </source>
</evidence>
<gene>
    <name evidence="1" type="ORF">IQ05_00625</name>
</gene>
<proteinExistence type="predicted"/>
<sequence length="90" mass="10620">MLYTYIILRGKFSQDIFNQKINEAKEHLCQINNLSADNFILKRKSNEISYSVNLEFFTGKYLEFEITKDKNIIGSLSCFMSENFNYINIT</sequence>
<comment type="caution">
    <text evidence="1">The sequence shown here is derived from an EMBL/GenBank/DDBJ whole genome shotgun (WGS) entry which is preliminary data.</text>
</comment>
<name>A0ABY3FMK7_9FLAO</name>
<dbReference type="Proteomes" id="UP000317519">
    <property type="component" value="Unassembled WGS sequence"/>
</dbReference>
<protein>
    <submittedName>
        <fullName evidence="1">Uncharacterized protein</fullName>
    </submittedName>
</protein>
<keyword evidence="2" id="KW-1185">Reference proteome</keyword>
<evidence type="ECO:0000313" key="2">
    <source>
        <dbReference type="Proteomes" id="UP000317519"/>
    </source>
</evidence>
<reference evidence="1 2" key="1">
    <citation type="journal article" date="2015" name="Stand. Genomic Sci.">
        <title>Genomic Encyclopedia of Bacterial and Archaeal Type Strains, Phase III: the genomes of soil and plant-associated and newly described type strains.</title>
        <authorList>
            <person name="Whitman W.B."/>
            <person name="Woyke T."/>
            <person name="Klenk H.P."/>
            <person name="Zhou Y."/>
            <person name="Lilburn T.G."/>
            <person name="Beck B.J."/>
            <person name="De Vos P."/>
            <person name="Vandamme P."/>
            <person name="Eisen J.A."/>
            <person name="Garrity G."/>
            <person name="Hugenholtz P."/>
            <person name="Kyrpides N.C."/>
        </authorList>
    </citation>
    <scope>NUCLEOTIDE SEQUENCE [LARGE SCALE GENOMIC DNA]</scope>
    <source>
        <strain evidence="1 2">CGMCC 1.6847</strain>
    </source>
</reference>
<dbReference type="EMBL" id="VLKO01000002">
    <property type="protein sequence ID" value="TWI02376.1"/>
    <property type="molecule type" value="Genomic_DNA"/>
</dbReference>
<organism evidence="1 2">
    <name type="scientific">Flavobacterium tiangeerense</name>
    <dbReference type="NCBI Taxonomy" id="459471"/>
    <lineage>
        <taxon>Bacteria</taxon>
        <taxon>Pseudomonadati</taxon>
        <taxon>Bacteroidota</taxon>
        <taxon>Flavobacteriia</taxon>
        <taxon>Flavobacteriales</taxon>
        <taxon>Flavobacteriaceae</taxon>
        <taxon>Flavobacterium</taxon>
    </lineage>
</organism>